<evidence type="ECO:0000313" key="1">
    <source>
        <dbReference type="EMBL" id="KKM07171.1"/>
    </source>
</evidence>
<dbReference type="AlphaFoldDB" id="A0A0F9JNB6"/>
<protein>
    <recommendedName>
        <fullName evidence="2">NTP pyrophosphohydrolase MazG putative catalytic core domain-containing protein</fullName>
    </recommendedName>
</protein>
<organism evidence="1">
    <name type="scientific">marine sediment metagenome</name>
    <dbReference type="NCBI Taxonomy" id="412755"/>
    <lineage>
        <taxon>unclassified sequences</taxon>
        <taxon>metagenomes</taxon>
        <taxon>ecological metagenomes</taxon>
    </lineage>
</organism>
<proteinExistence type="predicted"/>
<gene>
    <name evidence="1" type="ORF">LCGC14_1736690</name>
</gene>
<evidence type="ECO:0008006" key="2">
    <source>
        <dbReference type="Google" id="ProtNLM"/>
    </source>
</evidence>
<name>A0A0F9JNB6_9ZZZZ</name>
<accession>A0A0F9JNB6</accession>
<dbReference type="EMBL" id="LAZR01015830">
    <property type="protein sequence ID" value="KKM07171.1"/>
    <property type="molecule type" value="Genomic_DNA"/>
</dbReference>
<sequence>MNISELCEEAHEIAKSKGWWEKPPSDLEVHALIHSEVAEATEAV</sequence>
<reference evidence="1" key="1">
    <citation type="journal article" date="2015" name="Nature">
        <title>Complex archaea that bridge the gap between prokaryotes and eukaryotes.</title>
        <authorList>
            <person name="Spang A."/>
            <person name="Saw J.H."/>
            <person name="Jorgensen S.L."/>
            <person name="Zaremba-Niedzwiedzka K."/>
            <person name="Martijn J."/>
            <person name="Lind A.E."/>
            <person name="van Eijk R."/>
            <person name="Schleper C."/>
            <person name="Guy L."/>
            <person name="Ettema T.J."/>
        </authorList>
    </citation>
    <scope>NUCLEOTIDE SEQUENCE</scope>
</reference>
<feature type="non-terminal residue" evidence="1">
    <location>
        <position position="44"/>
    </location>
</feature>
<comment type="caution">
    <text evidence="1">The sequence shown here is derived from an EMBL/GenBank/DDBJ whole genome shotgun (WGS) entry which is preliminary data.</text>
</comment>